<dbReference type="Proteomes" id="UP001211065">
    <property type="component" value="Unassembled WGS sequence"/>
</dbReference>
<dbReference type="InterPro" id="IPR027417">
    <property type="entry name" value="P-loop_NTPase"/>
</dbReference>
<feature type="transmembrane region" description="Helical" evidence="10">
    <location>
        <begin position="580"/>
        <end position="605"/>
    </location>
</feature>
<gene>
    <name evidence="13" type="ORF">HK099_001564</name>
</gene>
<feature type="domain" description="ABC transporter" evidence="11">
    <location>
        <begin position="329"/>
        <end position="523"/>
    </location>
</feature>
<evidence type="ECO:0000313" key="14">
    <source>
        <dbReference type="Proteomes" id="UP001211065"/>
    </source>
</evidence>
<protein>
    <submittedName>
        <fullName evidence="13">Uncharacterized protein</fullName>
    </submittedName>
</protein>
<comment type="subcellular location">
    <subcellularLocation>
        <location evidence="1">Vacuole membrane</location>
        <topology evidence="1">Multi-pass membrane protein</topology>
    </subcellularLocation>
</comment>
<evidence type="ECO:0000259" key="12">
    <source>
        <dbReference type="PROSITE" id="PS50929"/>
    </source>
</evidence>
<evidence type="ECO:0000256" key="5">
    <source>
        <dbReference type="ARBA" id="ARBA00022737"/>
    </source>
</evidence>
<dbReference type="PANTHER" id="PTHR24223:SF443">
    <property type="entry name" value="MULTIDRUG-RESISTANCE LIKE PROTEIN 1, ISOFORM I"/>
    <property type="match status" value="1"/>
</dbReference>
<evidence type="ECO:0000256" key="3">
    <source>
        <dbReference type="ARBA" id="ARBA00022448"/>
    </source>
</evidence>
<feature type="transmembrane region" description="Helical" evidence="10">
    <location>
        <begin position="819"/>
        <end position="838"/>
    </location>
</feature>
<dbReference type="InterPro" id="IPR036640">
    <property type="entry name" value="ABC1_TM_sf"/>
</dbReference>
<keyword evidence="14" id="KW-1185">Reference proteome</keyword>
<dbReference type="FunFam" id="1.20.1560.10:FF:000010">
    <property type="entry name" value="Multidrug resistance-associated ABC transporter"/>
    <property type="match status" value="1"/>
</dbReference>
<feature type="domain" description="ABC transmembrane type-1" evidence="12">
    <location>
        <begin position="598"/>
        <end position="871"/>
    </location>
</feature>
<feature type="transmembrane region" description="Helical" evidence="10">
    <location>
        <begin position="845"/>
        <end position="864"/>
    </location>
</feature>
<keyword evidence="5" id="KW-0677">Repeat</keyword>
<dbReference type="InterPro" id="IPR003593">
    <property type="entry name" value="AAA+_ATPase"/>
</dbReference>
<feature type="transmembrane region" description="Helical" evidence="10">
    <location>
        <begin position="116"/>
        <end position="136"/>
    </location>
</feature>
<dbReference type="GO" id="GO:0016887">
    <property type="term" value="F:ATP hydrolysis activity"/>
    <property type="evidence" value="ECO:0007669"/>
    <property type="project" value="InterPro"/>
</dbReference>
<dbReference type="PROSITE" id="PS50929">
    <property type="entry name" value="ABC_TM1F"/>
    <property type="match status" value="2"/>
</dbReference>
<name>A0AAD5U3D5_9FUNG</name>
<dbReference type="EMBL" id="JADGJW010000145">
    <property type="protein sequence ID" value="KAJ3223083.1"/>
    <property type="molecule type" value="Genomic_DNA"/>
</dbReference>
<dbReference type="PROSITE" id="PS00211">
    <property type="entry name" value="ABC_TRANSPORTER_1"/>
    <property type="match status" value="1"/>
</dbReference>
<feature type="domain" description="ABC transporter" evidence="11">
    <location>
        <begin position="911"/>
        <end position="1144"/>
    </location>
</feature>
<keyword evidence="9 10" id="KW-0472">Membrane</keyword>
<evidence type="ECO:0000256" key="10">
    <source>
        <dbReference type="SAM" id="Phobius"/>
    </source>
</evidence>
<dbReference type="Gene3D" id="3.40.50.300">
    <property type="entry name" value="P-loop containing nucleotide triphosphate hydrolases"/>
    <property type="match status" value="3"/>
</dbReference>
<dbReference type="GO" id="GO:0005524">
    <property type="term" value="F:ATP binding"/>
    <property type="evidence" value="ECO:0007669"/>
    <property type="project" value="UniProtKB-KW"/>
</dbReference>
<accession>A0AAD5U3D5</accession>
<sequence length="1162" mass="131172">MEPQISHPKQQIKQSPEENANFLSILTFGWITPLFKLGYKRPLQFEDLYPPTSILNTNFTVGNFEQYWNEAIAALIYRKSLRLSSAARTDFNSGKVINVVSTDCQRIQQMITTANNLWIAPIQIIATIVMMCYSIGYSALPGIAVILIVTPFNGALFNQVKKIRRTVAPITDRRVKLMGEVLAGIRLEKIESIRNLELKQIFKRALFFAAFGSIVFAIPIIGSSISFIVFSLQGPLDAAKIFPVLTWFQQLRFPLMILPNLLLSIAEYKIAINRVTSLLLTDEVEKQPDYVKDSDFAIQVTNGEFIWETSEIDKKAVPLKKLSKEKSDATIVDTSKEEKINIEDEPKKEINHLRNINFKIKHGSLVAIVGRVGSGKSSLLNALIGEMKKISGDVKISGKLSYAPQQAFIQNCSLKENILFGQEYQKDRYLKTISDCALERDLEILPDGDSTEIGEKAHVGKYLFETCIQENLKGKTRILVTHQLHFLSAADHIIYLSDGEIKEQGAYQELLENGGEFCNLMTSYGGVEESSTTSETETDVVIDEKKVLIEDKKEMLNFMNQIKTNELMSKEERNVGNVKFSIYLAWMKAAGGTVTMTFLGLILIFSTGMDLGQNFWLTLWSEKKFPFLSLNNYIIIFCAWGIANILTTFSTNLVFAVLSVRATRKLHYLASHRIFRSPVSFFDSTPLGRIMNRFSRDQDSVDNSLSDVLRMFCNTTLRAISYFFLIIYATPYFIIALIPLLCIYYVMQKVYRATSRELKRLDSIMRSPFYSHFGESLQGIATIRAYKEQSRFIAVLDERLNNTNSPYYLLVTSSQWLSVRLQLIGAFLVFFASLCGVLSRYTISAAVFGLAISYALQVTQTLFWCVNQFVNTEIAMNAVERIDYYGTKIEVEADFHKNTPAPPNWPRTGLIKFENVDVRYKPELPLVLKNVTFSIEDKEKIAIVGRTGSGKSTLMNSLFRIMEASSGKIIIDGIDISQIGLLELRKGLSIIPQDPILFSGTFRTNLDPFNEHDENQLWDCLARANLKEKVIESGGLDSVVQEGGDNLSVGQKQLICLARSMLKRPRILVMDEATSNVDYETDTFIQKALREDFKDATILTIAHRLNTIIDYDKVLVFEAGELVEIGSPSELLEKPSGIFLGMVEETGSVNAELLKNTVFDKI</sequence>
<feature type="transmembrane region" description="Helical" evidence="10">
    <location>
        <begin position="205"/>
        <end position="231"/>
    </location>
</feature>
<keyword evidence="7" id="KW-0067">ATP-binding</keyword>
<evidence type="ECO:0000256" key="2">
    <source>
        <dbReference type="ARBA" id="ARBA00009726"/>
    </source>
</evidence>
<keyword evidence="4 10" id="KW-0812">Transmembrane</keyword>
<feature type="transmembrane region" description="Helical" evidence="10">
    <location>
        <begin position="719"/>
        <end position="747"/>
    </location>
</feature>
<dbReference type="PROSITE" id="PS50893">
    <property type="entry name" value="ABC_TRANSPORTER_2"/>
    <property type="match status" value="2"/>
</dbReference>
<dbReference type="Pfam" id="PF00005">
    <property type="entry name" value="ABC_tran"/>
    <property type="match status" value="2"/>
</dbReference>
<dbReference type="GO" id="GO:0000329">
    <property type="term" value="C:fungal-type vacuole membrane"/>
    <property type="evidence" value="ECO:0007669"/>
    <property type="project" value="UniProtKB-ARBA"/>
</dbReference>
<dbReference type="FunFam" id="3.40.50.300:FF:000610">
    <property type="entry name" value="Multidrug resistance-associated ABC transporter"/>
    <property type="match status" value="1"/>
</dbReference>
<evidence type="ECO:0000256" key="1">
    <source>
        <dbReference type="ARBA" id="ARBA00004128"/>
    </source>
</evidence>
<evidence type="ECO:0000256" key="7">
    <source>
        <dbReference type="ARBA" id="ARBA00022840"/>
    </source>
</evidence>
<dbReference type="PANTHER" id="PTHR24223">
    <property type="entry name" value="ATP-BINDING CASSETTE SUB-FAMILY C"/>
    <property type="match status" value="1"/>
</dbReference>
<feature type="domain" description="ABC transmembrane type-1" evidence="12">
    <location>
        <begin position="66"/>
        <end position="267"/>
    </location>
</feature>
<dbReference type="Gene3D" id="1.20.1560.10">
    <property type="entry name" value="ABC transporter type 1, transmembrane domain"/>
    <property type="match status" value="2"/>
</dbReference>
<dbReference type="AlphaFoldDB" id="A0AAD5U3D5"/>
<feature type="transmembrane region" description="Helical" evidence="10">
    <location>
        <begin position="142"/>
        <end position="160"/>
    </location>
</feature>
<dbReference type="InterPro" id="IPR017871">
    <property type="entry name" value="ABC_transporter-like_CS"/>
</dbReference>
<organism evidence="13 14">
    <name type="scientific">Clydaea vesicula</name>
    <dbReference type="NCBI Taxonomy" id="447962"/>
    <lineage>
        <taxon>Eukaryota</taxon>
        <taxon>Fungi</taxon>
        <taxon>Fungi incertae sedis</taxon>
        <taxon>Chytridiomycota</taxon>
        <taxon>Chytridiomycota incertae sedis</taxon>
        <taxon>Chytridiomycetes</taxon>
        <taxon>Lobulomycetales</taxon>
        <taxon>Lobulomycetaceae</taxon>
        <taxon>Clydaea</taxon>
    </lineage>
</organism>
<feature type="transmembrane region" description="Helical" evidence="10">
    <location>
        <begin position="251"/>
        <end position="270"/>
    </location>
</feature>
<evidence type="ECO:0000256" key="6">
    <source>
        <dbReference type="ARBA" id="ARBA00022741"/>
    </source>
</evidence>
<dbReference type="InterPro" id="IPR050173">
    <property type="entry name" value="ABC_transporter_C-like"/>
</dbReference>
<dbReference type="GO" id="GO:0140359">
    <property type="term" value="F:ABC-type transporter activity"/>
    <property type="evidence" value="ECO:0007669"/>
    <property type="project" value="InterPro"/>
</dbReference>
<dbReference type="CDD" id="cd18606">
    <property type="entry name" value="ABC_6TM_YOR1_D2_like"/>
    <property type="match status" value="1"/>
</dbReference>
<evidence type="ECO:0000256" key="8">
    <source>
        <dbReference type="ARBA" id="ARBA00022989"/>
    </source>
</evidence>
<keyword evidence="6" id="KW-0547">Nucleotide-binding</keyword>
<comment type="similarity">
    <text evidence="2">Belongs to the ABC transporter superfamily. ABCC family. Conjugate transporter (TC 3.A.1.208) subfamily.</text>
</comment>
<proteinExistence type="inferred from homology"/>
<evidence type="ECO:0000313" key="13">
    <source>
        <dbReference type="EMBL" id="KAJ3223083.1"/>
    </source>
</evidence>
<dbReference type="InterPro" id="IPR003439">
    <property type="entry name" value="ABC_transporter-like_ATP-bd"/>
</dbReference>
<evidence type="ECO:0000259" key="11">
    <source>
        <dbReference type="PROSITE" id="PS50893"/>
    </source>
</evidence>
<reference evidence="13" key="1">
    <citation type="submission" date="2020-05" db="EMBL/GenBank/DDBJ databases">
        <title>Phylogenomic resolution of chytrid fungi.</title>
        <authorList>
            <person name="Stajich J.E."/>
            <person name="Amses K."/>
            <person name="Simmons R."/>
            <person name="Seto K."/>
            <person name="Myers J."/>
            <person name="Bonds A."/>
            <person name="Quandt C.A."/>
            <person name="Barry K."/>
            <person name="Liu P."/>
            <person name="Grigoriev I."/>
            <person name="Longcore J.E."/>
            <person name="James T.Y."/>
        </authorList>
    </citation>
    <scope>NUCLEOTIDE SEQUENCE</scope>
    <source>
        <strain evidence="13">JEL0476</strain>
    </source>
</reference>
<evidence type="ECO:0000256" key="4">
    <source>
        <dbReference type="ARBA" id="ARBA00022692"/>
    </source>
</evidence>
<dbReference type="CDD" id="cd03244">
    <property type="entry name" value="ABCC_MRP_domain2"/>
    <property type="match status" value="1"/>
</dbReference>
<keyword evidence="3" id="KW-0813">Transport</keyword>
<dbReference type="InterPro" id="IPR011527">
    <property type="entry name" value="ABC1_TM_dom"/>
</dbReference>
<dbReference type="SMART" id="SM00382">
    <property type="entry name" value="AAA"/>
    <property type="match status" value="2"/>
</dbReference>
<dbReference type="SUPFAM" id="SSF90123">
    <property type="entry name" value="ABC transporter transmembrane region"/>
    <property type="match status" value="2"/>
</dbReference>
<evidence type="ECO:0000256" key="9">
    <source>
        <dbReference type="ARBA" id="ARBA00023136"/>
    </source>
</evidence>
<feature type="transmembrane region" description="Helical" evidence="10">
    <location>
        <begin position="633"/>
        <end position="658"/>
    </location>
</feature>
<comment type="caution">
    <text evidence="13">The sequence shown here is derived from an EMBL/GenBank/DDBJ whole genome shotgun (WGS) entry which is preliminary data.</text>
</comment>
<dbReference type="Pfam" id="PF00664">
    <property type="entry name" value="ABC_membrane"/>
    <property type="match status" value="2"/>
</dbReference>
<dbReference type="SUPFAM" id="SSF52540">
    <property type="entry name" value="P-loop containing nucleoside triphosphate hydrolases"/>
    <property type="match status" value="2"/>
</dbReference>
<keyword evidence="8 10" id="KW-1133">Transmembrane helix</keyword>